<dbReference type="InterPro" id="IPR050833">
    <property type="entry name" value="Poly_Biosynth_Transport"/>
</dbReference>
<feature type="transmembrane region" description="Helical" evidence="7">
    <location>
        <begin position="144"/>
        <end position="167"/>
    </location>
</feature>
<dbReference type="Pfam" id="PF13440">
    <property type="entry name" value="Polysacc_synt_3"/>
    <property type="match status" value="1"/>
</dbReference>
<evidence type="ECO:0000256" key="6">
    <source>
        <dbReference type="ARBA" id="ARBA00023136"/>
    </source>
</evidence>
<feature type="transmembrane region" description="Helical" evidence="7">
    <location>
        <begin position="380"/>
        <end position="397"/>
    </location>
</feature>
<feature type="transmembrane region" description="Helical" evidence="7">
    <location>
        <begin position="317"/>
        <end position="335"/>
    </location>
</feature>
<feature type="transmembrane region" description="Helical" evidence="7">
    <location>
        <begin position="440"/>
        <end position="461"/>
    </location>
</feature>
<evidence type="ECO:0000256" key="4">
    <source>
        <dbReference type="ARBA" id="ARBA00022692"/>
    </source>
</evidence>
<evidence type="ECO:0000313" key="9">
    <source>
        <dbReference type="Proteomes" id="UP000198762"/>
    </source>
</evidence>
<dbReference type="EMBL" id="FOHZ01000022">
    <property type="protein sequence ID" value="SET76924.1"/>
    <property type="molecule type" value="Genomic_DNA"/>
</dbReference>
<sequence>MSKVRRAVIFSSLGQYTMRLIGLASTMIVARLLTPAEIGTFAIASAIIMMLSEFRVLGAGAYLVRENELTDEKIRRALGLTIIIAWGIGLIVLLLGPVAAYYYDIPPLTLIFAILAGSFFLAPFLSITMALLARTFSFKTVLKAQLVGSFVNLVVTVFLIQAGFSYYSLAIGQLTQSVAQFAMIALRSEFPNFWRPAFSRLGEIASFGIYNSLTNFFRKTVTVVPDLVIGKLGTTTQVAMFSRGLGFVGFLAGTLQMGVSPVVLPYLSETRRADQDITRAYTRAVVLICALVWPVLAVAAIASLPVIRLFFGGQWDAAAPLTSVLAIWLILRATHRFANNLLVATGNERVMTAKEAFLFVAICLLVVVAFPHGLQAVANGFVVLGILEITLVTWLLAKRVGLQVGVFYRALLPNLLITVICTLTTLLISRYVDFESRDPWKPVAVIAVCLPPVWLLSLALFRHPLMAEILRMIGVGQKVVKKMS</sequence>
<evidence type="ECO:0000256" key="1">
    <source>
        <dbReference type="ARBA" id="ARBA00004651"/>
    </source>
</evidence>
<name>A0A1I0GZP9_9GAMM</name>
<keyword evidence="9" id="KW-1185">Reference proteome</keyword>
<dbReference type="GO" id="GO:0005886">
    <property type="term" value="C:plasma membrane"/>
    <property type="evidence" value="ECO:0007669"/>
    <property type="project" value="UniProtKB-SubCell"/>
</dbReference>
<comment type="similarity">
    <text evidence="2">Belongs to the polysaccharide synthase family.</text>
</comment>
<feature type="transmembrane region" description="Helical" evidence="7">
    <location>
        <begin position="109"/>
        <end position="132"/>
    </location>
</feature>
<evidence type="ECO:0000256" key="7">
    <source>
        <dbReference type="SAM" id="Phobius"/>
    </source>
</evidence>
<dbReference type="Proteomes" id="UP000198762">
    <property type="component" value="Unassembled WGS sequence"/>
</dbReference>
<gene>
    <name evidence="8" type="ORF">SAMN04487962_12233</name>
</gene>
<feature type="transmembrane region" description="Helical" evidence="7">
    <location>
        <begin position="285"/>
        <end position="311"/>
    </location>
</feature>
<dbReference type="OrthoDB" id="5486360at2"/>
<accession>A0A1I0GZP9</accession>
<evidence type="ECO:0000256" key="3">
    <source>
        <dbReference type="ARBA" id="ARBA00022475"/>
    </source>
</evidence>
<dbReference type="PANTHER" id="PTHR30250:SF10">
    <property type="entry name" value="LIPOPOLYSACCHARIDE BIOSYNTHESIS PROTEIN WZXC"/>
    <property type="match status" value="1"/>
</dbReference>
<comment type="subcellular location">
    <subcellularLocation>
        <location evidence="1">Cell membrane</location>
        <topology evidence="1">Multi-pass membrane protein</topology>
    </subcellularLocation>
</comment>
<keyword evidence="6 7" id="KW-0472">Membrane</keyword>
<proteinExistence type="inferred from homology"/>
<evidence type="ECO:0000256" key="5">
    <source>
        <dbReference type="ARBA" id="ARBA00022989"/>
    </source>
</evidence>
<feature type="transmembrane region" description="Helical" evidence="7">
    <location>
        <begin position="7"/>
        <end position="29"/>
    </location>
</feature>
<keyword evidence="4 7" id="KW-0812">Transmembrane</keyword>
<feature type="transmembrane region" description="Helical" evidence="7">
    <location>
        <begin position="244"/>
        <end position="264"/>
    </location>
</feature>
<evidence type="ECO:0000313" key="8">
    <source>
        <dbReference type="EMBL" id="SET76924.1"/>
    </source>
</evidence>
<feature type="transmembrane region" description="Helical" evidence="7">
    <location>
        <begin position="406"/>
        <end position="428"/>
    </location>
</feature>
<protein>
    <submittedName>
        <fullName evidence="8">Membrane protein involved in the export of O-antigen and teichoic acid</fullName>
    </submittedName>
</protein>
<reference evidence="9" key="1">
    <citation type="submission" date="2016-10" db="EMBL/GenBank/DDBJ databases">
        <authorList>
            <person name="Varghese N."/>
            <person name="Submissions S."/>
        </authorList>
    </citation>
    <scope>NUCLEOTIDE SEQUENCE [LARGE SCALE GENOMIC DNA]</scope>
    <source>
        <strain evidence="9">CGMCC 1.6489</strain>
    </source>
</reference>
<feature type="transmembrane region" description="Helical" evidence="7">
    <location>
        <begin position="41"/>
        <end position="65"/>
    </location>
</feature>
<dbReference type="AlphaFoldDB" id="A0A1I0GZP9"/>
<keyword evidence="5 7" id="KW-1133">Transmembrane helix</keyword>
<dbReference type="PANTHER" id="PTHR30250">
    <property type="entry name" value="PST FAMILY PREDICTED COLANIC ACID TRANSPORTER"/>
    <property type="match status" value="1"/>
</dbReference>
<organism evidence="8 9">
    <name type="scientific">Marinobacter segnicrescens</name>
    <dbReference type="NCBI Taxonomy" id="430453"/>
    <lineage>
        <taxon>Bacteria</taxon>
        <taxon>Pseudomonadati</taxon>
        <taxon>Pseudomonadota</taxon>
        <taxon>Gammaproteobacteria</taxon>
        <taxon>Pseudomonadales</taxon>
        <taxon>Marinobacteraceae</taxon>
        <taxon>Marinobacter</taxon>
    </lineage>
</organism>
<evidence type="ECO:0000256" key="2">
    <source>
        <dbReference type="ARBA" id="ARBA00007430"/>
    </source>
</evidence>
<dbReference type="RefSeq" id="WP_091854226.1">
    <property type="nucleotide sequence ID" value="NZ_FOHZ01000022.1"/>
</dbReference>
<feature type="transmembrane region" description="Helical" evidence="7">
    <location>
        <begin position="77"/>
        <end position="103"/>
    </location>
</feature>
<feature type="transmembrane region" description="Helical" evidence="7">
    <location>
        <begin position="356"/>
        <end position="374"/>
    </location>
</feature>
<keyword evidence="3" id="KW-1003">Cell membrane</keyword>
<dbReference type="STRING" id="430453.SAMN04487962_12233"/>